<keyword evidence="1" id="KW-0472">Membrane</keyword>
<keyword evidence="1" id="KW-1133">Transmembrane helix</keyword>
<dbReference type="EMBL" id="KK852686">
    <property type="protein sequence ID" value="KDR18427.1"/>
    <property type="molecule type" value="Genomic_DNA"/>
</dbReference>
<dbReference type="Proteomes" id="UP000027135">
    <property type="component" value="Unassembled WGS sequence"/>
</dbReference>
<name>A0A067R7G6_ZOONE</name>
<feature type="transmembrane region" description="Helical" evidence="1">
    <location>
        <begin position="177"/>
        <end position="195"/>
    </location>
</feature>
<evidence type="ECO:0000313" key="3">
    <source>
        <dbReference type="Proteomes" id="UP000027135"/>
    </source>
</evidence>
<sequence length="196" mass="21443">MERSTQPVEVQKRGSVVFEVRLVTMGDEQVPSKLDYPVTFKIPVGSAPLQPDKVLQCATWKENTWSGDSCATEKSITIKSQMYLVCKCSVLGYYTVLITTAPTTTSPNTTTTITTIEATSGWGTVLKSEISTIPTSGTMQDPSSAVSTVLENTHDVLCCKDLPHSDREGVPVSNETYSITFKYVTVLIIFIYGILK</sequence>
<protein>
    <recommendedName>
        <fullName evidence="4">GPS domain-containing protein</fullName>
    </recommendedName>
</protein>
<keyword evidence="1" id="KW-0812">Transmembrane</keyword>
<evidence type="ECO:0000313" key="2">
    <source>
        <dbReference type="EMBL" id="KDR18427.1"/>
    </source>
</evidence>
<dbReference type="InParanoid" id="A0A067R7G6"/>
<dbReference type="AlphaFoldDB" id="A0A067R7G6"/>
<reference evidence="2 3" key="1">
    <citation type="journal article" date="2014" name="Nat. Commun.">
        <title>Molecular traces of alternative social organization in a termite genome.</title>
        <authorList>
            <person name="Terrapon N."/>
            <person name="Li C."/>
            <person name="Robertson H.M."/>
            <person name="Ji L."/>
            <person name="Meng X."/>
            <person name="Booth W."/>
            <person name="Chen Z."/>
            <person name="Childers C.P."/>
            <person name="Glastad K.M."/>
            <person name="Gokhale K."/>
            <person name="Gowin J."/>
            <person name="Gronenberg W."/>
            <person name="Hermansen R.A."/>
            <person name="Hu H."/>
            <person name="Hunt B.G."/>
            <person name="Huylmans A.K."/>
            <person name="Khalil S.M."/>
            <person name="Mitchell R.D."/>
            <person name="Munoz-Torres M.C."/>
            <person name="Mustard J.A."/>
            <person name="Pan H."/>
            <person name="Reese J.T."/>
            <person name="Scharf M.E."/>
            <person name="Sun F."/>
            <person name="Vogel H."/>
            <person name="Xiao J."/>
            <person name="Yang W."/>
            <person name="Yang Z."/>
            <person name="Yang Z."/>
            <person name="Zhou J."/>
            <person name="Zhu J."/>
            <person name="Brent C.S."/>
            <person name="Elsik C.G."/>
            <person name="Goodisman M.A."/>
            <person name="Liberles D.A."/>
            <person name="Roe R.M."/>
            <person name="Vargo E.L."/>
            <person name="Vilcinskas A."/>
            <person name="Wang J."/>
            <person name="Bornberg-Bauer E."/>
            <person name="Korb J."/>
            <person name="Zhang G."/>
            <person name="Liebig J."/>
        </authorList>
    </citation>
    <scope>NUCLEOTIDE SEQUENCE [LARGE SCALE GENOMIC DNA]</scope>
    <source>
        <tissue evidence="2">Whole organism</tissue>
    </source>
</reference>
<accession>A0A067R7G6</accession>
<keyword evidence="3" id="KW-1185">Reference proteome</keyword>
<gene>
    <name evidence="2" type="ORF">L798_07429</name>
</gene>
<evidence type="ECO:0000256" key="1">
    <source>
        <dbReference type="SAM" id="Phobius"/>
    </source>
</evidence>
<evidence type="ECO:0008006" key="4">
    <source>
        <dbReference type="Google" id="ProtNLM"/>
    </source>
</evidence>
<proteinExistence type="predicted"/>
<organism evidence="2 3">
    <name type="scientific">Zootermopsis nevadensis</name>
    <name type="common">Dampwood termite</name>
    <dbReference type="NCBI Taxonomy" id="136037"/>
    <lineage>
        <taxon>Eukaryota</taxon>
        <taxon>Metazoa</taxon>
        <taxon>Ecdysozoa</taxon>
        <taxon>Arthropoda</taxon>
        <taxon>Hexapoda</taxon>
        <taxon>Insecta</taxon>
        <taxon>Pterygota</taxon>
        <taxon>Neoptera</taxon>
        <taxon>Polyneoptera</taxon>
        <taxon>Dictyoptera</taxon>
        <taxon>Blattodea</taxon>
        <taxon>Blattoidea</taxon>
        <taxon>Termitoidae</taxon>
        <taxon>Termopsidae</taxon>
        <taxon>Zootermopsis</taxon>
    </lineage>
</organism>